<dbReference type="Gene3D" id="2.40.128.130">
    <property type="entry name" value="Autotransporter beta-domain"/>
    <property type="match status" value="1"/>
</dbReference>
<reference evidence="3 4" key="1">
    <citation type="submission" date="2016-01" db="EMBL/GenBank/DDBJ databases">
        <title>High potential of lignocellulose degradation of a new Verrucomicrobia species.</title>
        <authorList>
            <person name="Wang Y."/>
            <person name="Shi Y."/>
            <person name="Qiu Z."/>
            <person name="Liu S."/>
            <person name="Yang H."/>
        </authorList>
    </citation>
    <scope>NUCLEOTIDE SEQUENCE [LARGE SCALE GENOMIC DNA]</scope>
    <source>
        <strain evidence="3 4">TSB47</strain>
    </source>
</reference>
<comment type="caution">
    <text evidence="3">The sequence shown here is derived from an EMBL/GenBank/DDBJ whole genome shotgun (WGS) entry which is preliminary data.</text>
</comment>
<dbReference type="Pfam" id="PF03797">
    <property type="entry name" value="Autotransporter"/>
    <property type="match status" value="1"/>
</dbReference>
<dbReference type="Pfam" id="PF03212">
    <property type="entry name" value="Pertactin"/>
    <property type="match status" value="1"/>
</dbReference>
<keyword evidence="4" id="KW-1185">Reference proteome</keyword>
<dbReference type="InterPro" id="IPR004899">
    <property type="entry name" value="Pertactin_central"/>
</dbReference>
<accession>A0A178IM98</accession>
<feature type="domain" description="Autotransporter" evidence="2">
    <location>
        <begin position="943"/>
        <end position="1211"/>
    </location>
</feature>
<dbReference type="NCBIfam" id="TIGR02601">
    <property type="entry name" value="autotrns_rpt"/>
    <property type="match status" value="1"/>
</dbReference>
<dbReference type="PRINTS" id="PR01484">
    <property type="entry name" value="PRTACTNFAMLY"/>
</dbReference>
<dbReference type="EMBL" id="LRRQ01000074">
    <property type="protein sequence ID" value="OAM90196.1"/>
    <property type="molecule type" value="Genomic_DNA"/>
</dbReference>
<sequence>MLTENFISGGREDPNGTYEHIVTHIRYTAATGNRIILNGRGNFYPNVEGDKVMFTVPSGEPPKSGWESMTFDGEAWMIAGNVTLVGTSETALHIVSGSHVLGGARADGGGIYLPYGGATIEAGAYLQVGQNGASGGLDMLGNVVNNGVLKFARTSYEFKGSISGSGRLYWDGSFNPEHSWLSGTPTTLTLSGSNSHSGGTYILAGTLDVKNLYALGTGKVDFFTSFCTLSFNFTDNPADMVFNNEITGAGRIAVDLGSGTNVFKFGDAIGDTFAGNLFFSRGTLDTREMLPTALAQTNVRLENQTTLVLASGTTLMKDLTLSGTASTAQLRKMGALVFDVDLSTPDPLTPVGSSMLSVANLTGTSARLEVTSGTIRLGATDGRPAELLPLPSASVFEQDDMNIVATLIKASGTVNLEAATFTLVDKNNAVISNAQTQAVVQGTAGAVATATYDYRLTTGADNDGLYVNYGLTKLDILEGKTLELRNSGTGPVNANTLTAAITSGSLNGGGGLVINAANTMWLSGTGSNYYGTTVVNSGTVVFGSNNAFGNTTGLLVKSGAHIDTNNREQRINGGVVFEEGASLDISGRLVIAPNGDKGEGIVFSENSVSGTGEIRFESSGSTRHQIVFYRNPDLAGTVTIASGQSLNEVVLMSTDALGGAQVSVGYRNVVVMSNQTGTMGISTARNSGTLVFNSSTLFMSNTAALFEGKLVLQNTDITFGPGTRIGNQVVAESGGNANLDLSDSNTGRIIVDSQSTLRIARSGASVAGLPLVLEGGTLDFSDPTPELSARLTIKAISGTGTIRTRANPNTGASNLITFMRTSGSFTLDVHFTEEAKSPDQIMPVYTYITGSLTDGQRNAVLTLPENNQVESGVYVFRLQQGSGDSMMMPNTDMWYLVADHGAYSRAAQAILTTAATAGAEWHYSLDSVAKRMGDLRSEFDAGEKSARGNLWARAATYDLSANEDFCGSKFTEDVWVLNVGADTALRTNSAITFIGAFMGYTRAEREFMRLGTGTTDSNSVGLYATWLHDKGWFADIVAKADKTRNRFTATTIDGVVVSGRYDGEVLGASLEVGRQIHLGKDKTWWIEPGIQGAIASIKSVQYVTESGIEVDLEAANSAQYRAQMRFGYTEKGARFHPYGKLAGVYVATSGGDVIADNRRMHADFDGMRIEAGAGGSYIINPKTQVYLEYEYAKADTYSRKWSFNAGYRRAW</sequence>
<protein>
    <recommendedName>
        <fullName evidence="2">Autotransporter domain-containing protein</fullName>
    </recommendedName>
</protein>
<dbReference type="STRING" id="1184151.AW736_09425"/>
<dbReference type="InterPro" id="IPR005546">
    <property type="entry name" value="Autotransporte_beta"/>
</dbReference>
<dbReference type="SUPFAM" id="SSF103515">
    <property type="entry name" value="Autotransporter"/>
    <property type="match status" value="1"/>
</dbReference>
<organism evidence="3 4">
    <name type="scientific">Termitidicoccus mucosus</name>
    <dbReference type="NCBI Taxonomy" id="1184151"/>
    <lineage>
        <taxon>Bacteria</taxon>
        <taxon>Pseudomonadati</taxon>
        <taxon>Verrucomicrobiota</taxon>
        <taxon>Opitutia</taxon>
        <taxon>Opitutales</taxon>
        <taxon>Opitutaceae</taxon>
        <taxon>Termitidicoccus</taxon>
    </lineage>
</organism>
<dbReference type="GO" id="GO:0019867">
    <property type="term" value="C:outer membrane"/>
    <property type="evidence" value="ECO:0007669"/>
    <property type="project" value="InterPro"/>
</dbReference>
<dbReference type="Proteomes" id="UP000078486">
    <property type="component" value="Unassembled WGS sequence"/>
</dbReference>
<dbReference type="AlphaFoldDB" id="A0A178IM98"/>
<dbReference type="PANTHER" id="PTHR35037">
    <property type="entry name" value="C-TERMINAL REGION OF AIDA-LIKE PROTEIN"/>
    <property type="match status" value="1"/>
</dbReference>
<evidence type="ECO:0000313" key="3">
    <source>
        <dbReference type="EMBL" id="OAM90196.1"/>
    </source>
</evidence>
<name>A0A178IM98_9BACT</name>
<evidence type="ECO:0000259" key="2">
    <source>
        <dbReference type="PROSITE" id="PS51208"/>
    </source>
</evidence>
<dbReference type="InterPro" id="IPR011050">
    <property type="entry name" value="Pectin_lyase_fold/virulence"/>
</dbReference>
<dbReference type="PANTHER" id="PTHR35037:SF3">
    <property type="entry name" value="C-TERMINAL REGION OF AIDA-LIKE PROTEIN"/>
    <property type="match status" value="1"/>
</dbReference>
<evidence type="ECO:0000313" key="4">
    <source>
        <dbReference type="Proteomes" id="UP000078486"/>
    </source>
</evidence>
<dbReference type="InterPro" id="IPR051551">
    <property type="entry name" value="Autotransporter_adhesion"/>
</dbReference>
<keyword evidence="1" id="KW-0732">Signal</keyword>
<dbReference type="PROSITE" id="PS51208">
    <property type="entry name" value="AUTOTRANSPORTER"/>
    <property type="match status" value="1"/>
</dbReference>
<dbReference type="InterPro" id="IPR003991">
    <property type="entry name" value="Pertactin_virulence_factor"/>
</dbReference>
<dbReference type="SUPFAM" id="SSF51126">
    <property type="entry name" value="Pectin lyase-like"/>
    <property type="match status" value="2"/>
</dbReference>
<evidence type="ECO:0000256" key="1">
    <source>
        <dbReference type="ARBA" id="ARBA00022729"/>
    </source>
</evidence>
<proteinExistence type="predicted"/>
<dbReference type="NCBIfam" id="TIGR01414">
    <property type="entry name" value="autotrans_barl"/>
    <property type="match status" value="1"/>
</dbReference>
<dbReference type="InterPro" id="IPR036709">
    <property type="entry name" value="Autotransporte_beta_dom_sf"/>
</dbReference>
<dbReference type="InterPro" id="IPR006315">
    <property type="entry name" value="OM_autotransptr_brl_dom"/>
</dbReference>
<dbReference type="SMART" id="SM00869">
    <property type="entry name" value="Autotransporter"/>
    <property type="match status" value="1"/>
</dbReference>
<gene>
    <name evidence="3" type="ORF">AW736_09425</name>
</gene>
<dbReference type="InterPro" id="IPR013425">
    <property type="entry name" value="Autotrns_rpt"/>
</dbReference>